<proteinExistence type="predicted"/>
<keyword evidence="3" id="KW-0486">Methionine biosynthesis</keyword>
<evidence type="ECO:0000256" key="1">
    <source>
        <dbReference type="ARBA" id="ARBA00022605"/>
    </source>
</evidence>
<comment type="caution">
    <text evidence="4">The sequence shown here is derived from an EMBL/GenBank/DDBJ whole genome shotgun (WGS) entry which is preliminary data.</text>
</comment>
<dbReference type="PANTHER" id="PTHR20371:SF1">
    <property type="entry name" value="ENOLASE-PHOSPHATASE E1"/>
    <property type="match status" value="1"/>
</dbReference>
<evidence type="ECO:0000256" key="2">
    <source>
        <dbReference type="ARBA" id="ARBA00022801"/>
    </source>
</evidence>
<evidence type="ECO:0000313" key="5">
    <source>
        <dbReference type="Proteomes" id="UP001172684"/>
    </source>
</evidence>
<protein>
    <submittedName>
        <fullName evidence="4">Enolase-phosphatase E1</fullName>
        <ecNumber evidence="4">3.1.3.77</ecNumber>
    </submittedName>
</protein>
<name>A0ABQ9NWQ0_9PEZI</name>
<dbReference type="SFLD" id="SFLDG01133">
    <property type="entry name" value="C1.5.4:_Enolase-phosphatase_Li"/>
    <property type="match status" value="1"/>
</dbReference>
<dbReference type="EC" id="3.1.3.77" evidence="4"/>
<keyword evidence="2 4" id="KW-0378">Hydrolase</keyword>
<evidence type="ECO:0000256" key="3">
    <source>
        <dbReference type="ARBA" id="ARBA00023167"/>
    </source>
</evidence>
<reference evidence="4" key="1">
    <citation type="submission" date="2022-10" db="EMBL/GenBank/DDBJ databases">
        <title>Culturing micro-colonial fungi from biological soil crusts in the Mojave desert and describing Neophaeococcomyces mojavensis, and introducing the new genera and species Taxawa tesnikishii.</title>
        <authorList>
            <person name="Kurbessoian T."/>
            <person name="Stajich J.E."/>
        </authorList>
    </citation>
    <scope>NUCLEOTIDE SEQUENCE</scope>
    <source>
        <strain evidence="4">TK_1</strain>
    </source>
</reference>
<dbReference type="SFLD" id="SFLDG01129">
    <property type="entry name" value="C1.5:_HAD__Beta-PGM__Phosphata"/>
    <property type="match status" value="1"/>
</dbReference>
<dbReference type="Pfam" id="PF00702">
    <property type="entry name" value="Hydrolase"/>
    <property type="match status" value="1"/>
</dbReference>
<dbReference type="GO" id="GO:0043874">
    <property type="term" value="F:acireductone synthase activity"/>
    <property type="evidence" value="ECO:0007669"/>
    <property type="project" value="UniProtKB-EC"/>
</dbReference>
<dbReference type="Gene3D" id="1.10.720.60">
    <property type="match status" value="1"/>
</dbReference>
<dbReference type="CDD" id="cd01629">
    <property type="entry name" value="HAD_EP"/>
    <property type="match status" value="1"/>
</dbReference>
<dbReference type="Gene3D" id="3.40.50.1000">
    <property type="entry name" value="HAD superfamily/HAD-like"/>
    <property type="match status" value="1"/>
</dbReference>
<dbReference type="InterPro" id="IPR023214">
    <property type="entry name" value="HAD_sf"/>
</dbReference>
<dbReference type="NCBIfam" id="TIGR01691">
    <property type="entry name" value="enolase-ppase"/>
    <property type="match status" value="1"/>
</dbReference>
<keyword evidence="5" id="KW-1185">Reference proteome</keyword>
<dbReference type="SFLD" id="SFLDS00003">
    <property type="entry name" value="Haloacid_Dehalogenase"/>
    <property type="match status" value="1"/>
</dbReference>
<evidence type="ECO:0000313" key="4">
    <source>
        <dbReference type="EMBL" id="KAJ9666116.1"/>
    </source>
</evidence>
<gene>
    <name evidence="4" type="primary">UTR4</name>
    <name evidence="4" type="ORF">H2201_003794</name>
</gene>
<dbReference type="PANTHER" id="PTHR20371">
    <property type="entry name" value="ENOLASE-PHOSPHATASE E1"/>
    <property type="match status" value="1"/>
</dbReference>
<dbReference type="Proteomes" id="UP001172684">
    <property type="component" value="Unassembled WGS sequence"/>
</dbReference>
<sequence>MDTSQVNTILLDIDFSYVEGTICPVSFVKNVLRYRILFPYALESLPTVLYHQWNDSEFQPYRDAFPEEARKSPAAFQRHVEELMAKDVKIAYLKSLQGYLWIKGYQNGDYTAPLFPDVAPQLKAWHAAGKTLAIFSSGSVDAQKLFFQYTGSGEARSATEDLNYLITDYFDTVNAGSKTEGQSYVKIAEKLGRKCGDVLFLSDNVNEVRAALSVGMKAVVVDRPDNAPLSEEDKKELVIIKGLQDI</sequence>
<accession>A0ABQ9NWQ0</accession>
<dbReference type="SUPFAM" id="SSF56784">
    <property type="entry name" value="HAD-like"/>
    <property type="match status" value="1"/>
</dbReference>
<dbReference type="InterPro" id="IPR036412">
    <property type="entry name" value="HAD-like_sf"/>
</dbReference>
<keyword evidence="1" id="KW-0028">Amino-acid biosynthesis</keyword>
<dbReference type="EMBL" id="JAPDRL010000022">
    <property type="protein sequence ID" value="KAJ9666116.1"/>
    <property type="molecule type" value="Genomic_DNA"/>
</dbReference>
<organism evidence="4 5">
    <name type="scientific">Coniosporium apollinis</name>
    <dbReference type="NCBI Taxonomy" id="61459"/>
    <lineage>
        <taxon>Eukaryota</taxon>
        <taxon>Fungi</taxon>
        <taxon>Dikarya</taxon>
        <taxon>Ascomycota</taxon>
        <taxon>Pezizomycotina</taxon>
        <taxon>Dothideomycetes</taxon>
        <taxon>Dothideomycetes incertae sedis</taxon>
        <taxon>Coniosporium</taxon>
    </lineage>
</organism>
<dbReference type="InterPro" id="IPR023943">
    <property type="entry name" value="Enolase-ppase_E1"/>
</dbReference>